<name>A0ABP9VAH1_9DEIO</name>
<feature type="transmembrane region" description="Helical" evidence="1">
    <location>
        <begin position="32"/>
        <end position="51"/>
    </location>
</feature>
<sequence>MSQEQERDDSPQGRALRRQRQTYRVLAQLPRALAALALFALSVWLALWLGFHGYTINF</sequence>
<dbReference type="Proteomes" id="UP001458946">
    <property type="component" value="Unassembled WGS sequence"/>
</dbReference>
<evidence type="ECO:0000256" key="1">
    <source>
        <dbReference type="SAM" id="Phobius"/>
    </source>
</evidence>
<keyword evidence="1" id="KW-0812">Transmembrane</keyword>
<gene>
    <name evidence="2" type="ORF">Dxin01_00749</name>
</gene>
<evidence type="ECO:0000313" key="2">
    <source>
        <dbReference type="EMBL" id="GAA5501018.1"/>
    </source>
</evidence>
<dbReference type="RefSeq" id="WP_353540991.1">
    <property type="nucleotide sequence ID" value="NZ_BAABRN010000006.1"/>
</dbReference>
<evidence type="ECO:0000313" key="3">
    <source>
        <dbReference type="Proteomes" id="UP001458946"/>
    </source>
</evidence>
<comment type="caution">
    <text evidence="2">The sequence shown here is derived from an EMBL/GenBank/DDBJ whole genome shotgun (WGS) entry which is preliminary data.</text>
</comment>
<reference evidence="2 3" key="1">
    <citation type="submission" date="2024-02" db="EMBL/GenBank/DDBJ databases">
        <title>Deinococcus xinjiangensis NBRC 107630.</title>
        <authorList>
            <person name="Ichikawa N."/>
            <person name="Katano-Makiyama Y."/>
            <person name="Hidaka K."/>
        </authorList>
    </citation>
    <scope>NUCLEOTIDE SEQUENCE [LARGE SCALE GENOMIC DNA]</scope>
    <source>
        <strain evidence="2 3">NBRC 107630</strain>
    </source>
</reference>
<keyword evidence="1" id="KW-1133">Transmembrane helix</keyword>
<accession>A0ABP9VAH1</accession>
<keyword evidence="3" id="KW-1185">Reference proteome</keyword>
<organism evidence="2 3">
    <name type="scientific">Deinococcus xinjiangensis</name>
    <dbReference type="NCBI Taxonomy" id="457454"/>
    <lineage>
        <taxon>Bacteria</taxon>
        <taxon>Thermotogati</taxon>
        <taxon>Deinococcota</taxon>
        <taxon>Deinococci</taxon>
        <taxon>Deinococcales</taxon>
        <taxon>Deinococcaceae</taxon>
        <taxon>Deinococcus</taxon>
    </lineage>
</organism>
<keyword evidence="1" id="KW-0472">Membrane</keyword>
<protein>
    <submittedName>
        <fullName evidence="2">Uncharacterized protein</fullName>
    </submittedName>
</protein>
<dbReference type="EMBL" id="BAABRN010000006">
    <property type="protein sequence ID" value="GAA5501018.1"/>
    <property type="molecule type" value="Genomic_DNA"/>
</dbReference>
<proteinExistence type="predicted"/>